<dbReference type="Proteomes" id="UP000799750">
    <property type="component" value="Unassembled WGS sequence"/>
</dbReference>
<sequence>MLLLSFRCHISASRRISSARELERLLTFGRDHIRVLHAVATLRQASVAVLYKLNAIFTMLPEASSSILLKLRFLGRRSWISDEDEPGLIRNLTRGSSIWFALPYLVAPSDPLLLLHFIAIAT</sequence>
<keyword evidence="2" id="KW-1185">Reference proteome</keyword>
<evidence type="ECO:0000313" key="1">
    <source>
        <dbReference type="EMBL" id="KAF2497746.1"/>
    </source>
</evidence>
<dbReference type="AlphaFoldDB" id="A0A6A6QZP3"/>
<evidence type="ECO:0000313" key="2">
    <source>
        <dbReference type="Proteomes" id="UP000799750"/>
    </source>
</evidence>
<protein>
    <submittedName>
        <fullName evidence="1">Uncharacterized protein</fullName>
    </submittedName>
</protein>
<proteinExistence type="predicted"/>
<organism evidence="1 2">
    <name type="scientific">Lophium mytilinum</name>
    <dbReference type="NCBI Taxonomy" id="390894"/>
    <lineage>
        <taxon>Eukaryota</taxon>
        <taxon>Fungi</taxon>
        <taxon>Dikarya</taxon>
        <taxon>Ascomycota</taxon>
        <taxon>Pezizomycotina</taxon>
        <taxon>Dothideomycetes</taxon>
        <taxon>Pleosporomycetidae</taxon>
        <taxon>Mytilinidiales</taxon>
        <taxon>Mytilinidiaceae</taxon>
        <taxon>Lophium</taxon>
    </lineage>
</organism>
<accession>A0A6A6QZP3</accession>
<name>A0A6A6QZP3_9PEZI</name>
<reference evidence="1" key="1">
    <citation type="journal article" date="2020" name="Stud. Mycol.">
        <title>101 Dothideomycetes genomes: a test case for predicting lifestyles and emergence of pathogens.</title>
        <authorList>
            <person name="Haridas S."/>
            <person name="Albert R."/>
            <person name="Binder M."/>
            <person name="Bloem J."/>
            <person name="Labutti K."/>
            <person name="Salamov A."/>
            <person name="Andreopoulos B."/>
            <person name="Baker S."/>
            <person name="Barry K."/>
            <person name="Bills G."/>
            <person name="Bluhm B."/>
            <person name="Cannon C."/>
            <person name="Castanera R."/>
            <person name="Culley D."/>
            <person name="Daum C."/>
            <person name="Ezra D."/>
            <person name="Gonzalez J."/>
            <person name="Henrissat B."/>
            <person name="Kuo A."/>
            <person name="Liang C."/>
            <person name="Lipzen A."/>
            <person name="Lutzoni F."/>
            <person name="Magnuson J."/>
            <person name="Mondo S."/>
            <person name="Nolan M."/>
            <person name="Ohm R."/>
            <person name="Pangilinan J."/>
            <person name="Park H.-J."/>
            <person name="Ramirez L."/>
            <person name="Alfaro M."/>
            <person name="Sun H."/>
            <person name="Tritt A."/>
            <person name="Yoshinaga Y."/>
            <person name="Zwiers L.-H."/>
            <person name="Turgeon B."/>
            <person name="Goodwin S."/>
            <person name="Spatafora J."/>
            <person name="Crous P."/>
            <person name="Grigoriev I."/>
        </authorList>
    </citation>
    <scope>NUCLEOTIDE SEQUENCE</scope>
    <source>
        <strain evidence="1">CBS 269.34</strain>
    </source>
</reference>
<gene>
    <name evidence="1" type="ORF">BU16DRAFT_324532</name>
</gene>
<dbReference type="EMBL" id="MU004186">
    <property type="protein sequence ID" value="KAF2497746.1"/>
    <property type="molecule type" value="Genomic_DNA"/>
</dbReference>